<dbReference type="OrthoDB" id="4315389at2"/>
<sequence>MTIKFAGHHLPSEIILQSVRYYFSYTLSYREIEDILAERGINVGLWHNGYMLSLIEIISIKYLYNIAEQSHRRVKGKMHQCLGWKSVRV</sequence>
<organism evidence="1 2">
    <name type="scientific">Photobacterium lipolyticum</name>
    <dbReference type="NCBI Taxonomy" id="266810"/>
    <lineage>
        <taxon>Bacteria</taxon>
        <taxon>Pseudomonadati</taxon>
        <taxon>Pseudomonadota</taxon>
        <taxon>Gammaproteobacteria</taxon>
        <taxon>Vibrionales</taxon>
        <taxon>Vibrionaceae</taxon>
        <taxon>Photobacterium</taxon>
    </lineage>
</organism>
<reference evidence="1 2" key="1">
    <citation type="submission" date="2018-03" db="EMBL/GenBank/DDBJ databases">
        <title>Whole genome sequencing of Histamine producing bacteria.</title>
        <authorList>
            <person name="Butler K."/>
        </authorList>
    </citation>
    <scope>NUCLEOTIDE SEQUENCE [LARGE SCALE GENOMIC DNA]</scope>
    <source>
        <strain evidence="1 2">DSM 16190</strain>
    </source>
</reference>
<comment type="caution">
    <text evidence="1">The sequence shown here is derived from an EMBL/GenBank/DDBJ whole genome shotgun (WGS) entry which is preliminary data.</text>
</comment>
<evidence type="ECO:0008006" key="3">
    <source>
        <dbReference type="Google" id="ProtNLM"/>
    </source>
</evidence>
<proteinExistence type="predicted"/>
<dbReference type="Proteomes" id="UP000240904">
    <property type="component" value="Unassembled WGS sequence"/>
</dbReference>
<dbReference type="PANTHER" id="PTHR35528:SF3">
    <property type="entry name" value="BLL1675 PROTEIN"/>
    <property type="match status" value="1"/>
</dbReference>
<evidence type="ECO:0000313" key="2">
    <source>
        <dbReference type="Proteomes" id="UP000240904"/>
    </source>
</evidence>
<dbReference type="EMBL" id="PYMC01000001">
    <property type="protein sequence ID" value="PSW07262.1"/>
    <property type="molecule type" value="Genomic_DNA"/>
</dbReference>
<dbReference type="InterPro" id="IPR052183">
    <property type="entry name" value="IS_Transposase"/>
</dbReference>
<protein>
    <recommendedName>
        <fullName evidence="3">IS6 family transposase</fullName>
    </recommendedName>
</protein>
<dbReference type="AlphaFoldDB" id="A0A2T3N492"/>
<accession>A0A2T3N492</accession>
<keyword evidence="2" id="KW-1185">Reference proteome</keyword>
<gene>
    <name evidence="1" type="ORF">C9I89_00650</name>
</gene>
<name>A0A2T3N492_9GAMM</name>
<dbReference type="PANTHER" id="PTHR35528">
    <property type="entry name" value="BLL1675 PROTEIN"/>
    <property type="match status" value="1"/>
</dbReference>
<evidence type="ECO:0000313" key="1">
    <source>
        <dbReference type="EMBL" id="PSW07262.1"/>
    </source>
</evidence>